<reference evidence="2 3" key="1">
    <citation type="journal article" date="2017" name="Genome Biol. Evol.">
        <title>Phytophthora megakarya and P. palmivora, closely related causal agents of cacao black pod rot, underwent increases in genome sizes and gene numbers by different mechanisms.</title>
        <authorList>
            <person name="Ali S.S."/>
            <person name="Shao J."/>
            <person name="Lary D.J."/>
            <person name="Kronmiller B."/>
            <person name="Shen D."/>
            <person name="Strem M.D."/>
            <person name="Amoako-Attah I."/>
            <person name="Akrofi A.Y."/>
            <person name="Begoude B.A."/>
            <person name="Ten Hoopen G.M."/>
            <person name="Coulibaly K."/>
            <person name="Kebe B.I."/>
            <person name="Melnick R.L."/>
            <person name="Guiltinan M.J."/>
            <person name="Tyler B.M."/>
            <person name="Meinhardt L.W."/>
            <person name="Bailey B.A."/>
        </authorList>
    </citation>
    <scope>NUCLEOTIDE SEQUENCE [LARGE SCALE GENOMIC DNA]</scope>
    <source>
        <strain evidence="3">sbr112.9</strain>
    </source>
</reference>
<name>A0A2P4XHW9_9STRA</name>
<keyword evidence="3" id="KW-1185">Reference proteome</keyword>
<sequence length="155" mass="17133">MQAEQTPTAKKRKRAKKKERSGRCVTPAATRYGSGRCMTPAAEQDDENEVNEESSRSKSGGLKSTSASSGSDLEKERLTASSNQVAPCNRAQKTGCREYHPVKTRSGRVSKPPKWMGDTIHLAYRDSVKEKSSGSKWGKLRDEMQLEIAKEKALD</sequence>
<dbReference type="AlphaFoldDB" id="A0A2P4XHW9"/>
<protein>
    <submittedName>
        <fullName evidence="2">Uncharacterized protein</fullName>
    </submittedName>
</protein>
<proteinExistence type="predicted"/>
<dbReference type="EMBL" id="NCKW01010535">
    <property type="protein sequence ID" value="POM65143.1"/>
    <property type="molecule type" value="Genomic_DNA"/>
</dbReference>
<feature type="compositionally biased region" description="Polar residues" evidence="1">
    <location>
        <begin position="62"/>
        <end position="71"/>
    </location>
</feature>
<evidence type="ECO:0000313" key="2">
    <source>
        <dbReference type="EMBL" id="POM65143.1"/>
    </source>
</evidence>
<gene>
    <name evidence="2" type="ORF">PHPALM_19194</name>
</gene>
<evidence type="ECO:0000256" key="1">
    <source>
        <dbReference type="SAM" id="MobiDB-lite"/>
    </source>
</evidence>
<dbReference type="Proteomes" id="UP000237271">
    <property type="component" value="Unassembled WGS sequence"/>
</dbReference>
<organism evidence="2 3">
    <name type="scientific">Phytophthora palmivora</name>
    <dbReference type="NCBI Taxonomy" id="4796"/>
    <lineage>
        <taxon>Eukaryota</taxon>
        <taxon>Sar</taxon>
        <taxon>Stramenopiles</taxon>
        <taxon>Oomycota</taxon>
        <taxon>Peronosporomycetes</taxon>
        <taxon>Peronosporales</taxon>
        <taxon>Peronosporaceae</taxon>
        <taxon>Phytophthora</taxon>
    </lineage>
</organism>
<comment type="caution">
    <text evidence="2">The sequence shown here is derived from an EMBL/GenBank/DDBJ whole genome shotgun (WGS) entry which is preliminary data.</text>
</comment>
<evidence type="ECO:0000313" key="3">
    <source>
        <dbReference type="Proteomes" id="UP000237271"/>
    </source>
</evidence>
<feature type="compositionally biased region" description="Acidic residues" evidence="1">
    <location>
        <begin position="43"/>
        <end position="52"/>
    </location>
</feature>
<feature type="compositionally biased region" description="Basic residues" evidence="1">
    <location>
        <begin position="9"/>
        <end position="20"/>
    </location>
</feature>
<feature type="region of interest" description="Disordered" evidence="1">
    <location>
        <begin position="1"/>
        <end position="115"/>
    </location>
</feature>
<dbReference type="OrthoDB" id="145369at2759"/>
<accession>A0A2P4XHW9</accession>